<comment type="subcellular location">
    <subcellularLocation>
        <location evidence="2">Cell projection</location>
        <location evidence="2">Dendrite</location>
    </subcellularLocation>
    <subcellularLocation>
        <location evidence="1">Cytoplasm</location>
        <location evidence="1">Stress granule</location>
    </subcellularLocation>
    <subcellularLocation>
        <location evidence="4">Cytoplasm</location>
        <location evidence="4">Perinuclear region</location>
    </subcellularLocation>
    <subcellularLocation>
        <location evidence="3">Nucleus speckle</location>
    </subcellularLocation>
</comment>
<sequence length="929" mass="104000">MEDRRRRRRTSNSDSDFSENDEKNTNLGTPGRKTDNETPSETGDRDEDPESEYESAEDQDSDESTDESTSDEDETEDYTQDEGDVVIEDSGLDYEFPDDQERESGDGQEHPDDENKDALDDDEDRKNPAFIPRKGAFYEHDMREGEDGEGGDSQQTEKTEEKGVEKKALWKDDKKWLHDRFDDLEQRPKTREELIALYGYDIRSRNAPPSAPPRRGRGRGGDRGQHSQQVFGDYVTDNRRSNRRGGQYNDDGDTSDRRGGYDRRRSGRNDYNDRQNEYNERHNEYNERRTDYQHQRRENYQGNDYNGSRNDYGDNSNDYGQRRGGGYNNRRDDYEQRPRGANRERSQRSRGRGSYDNRRNQRSNQDDSEDTRGYKDTQNYQRQRRDSDNQKQWTNRNYKNLKEGNSPPSSDSNPPRFNKSDYPKLPTNVVEPVQGKSFSNDRRAKVGVTRVQENVEEERRPKVGITRVQGEKATDVVKAAASSKPSEKVQYPPHSQGKQVQHVTPQPQSSGSEATPTDSAPPPSTVRPETGVLRPTKRYSSQRQRPVPDATFTEPTSVQHFYPPQSTRPPMVQRTVRPQATVAQSTQGSQMSQTPPAPRIPPPQTMQAYTLPGHVSPANTPPRMVHQMLPTAPPSIPNVSMRNTPPVMVQPASAPEFIAGGVPMAPGAMPGAMVHYTSPSGGNAVPFQMANPIQLPPGFPTPPHGPQVITATAIPMQPMPVAPQPVPPQPEDPMLQPGGTTYYSTPQDTPTGTTYYPQEMAAPPGTIYYAPEFQATTDKSPARRTKAAIPIINPQDMPNRADDEAELLREDPTAPPVSTAPIQQTSAPSPVQPAPIPNPGDEQQTRTANITNPNEEQISNKDDKSNILKEAEEPTSKHAVDSGGDMKPVPALETIQSDMKGLKLETQTVPINDAETNDIKQIAVESTPV</sequence>
<organism evidence="19 20">
    <name type="scientific">Owenia fusiformis</name>
    <name type="common">Polychaete worm</name>
    <dbReference type="NCBI Taxonomy" id="6347"/>
    <lineage>
        <taxon>Eukaryota</taxon>
        <taxon>Metazoa</taxon>
        <taxon>Spiralia</taxon>
        <taxon>Lophotrochozoa</taxon>
        <taxon>Annelida</taxon>
        <taxon>Polychaeta</taxon>
        <taxon>Sedentaria</taxon>
        <taxon>Canalipalpata</taxon>
        <taxon>Sabellida</taxon>
        <taxon>Oweniida</taxon>
        <taxon>Oweniidae</taxon>
        <taxon>Owenia</taxon>
    </lineage>
</organism>
<dbReference type="PANTHER" id="PTHR13434">
    <property type="entry name" value="PROTEIN CASC3"/>
    <property type="match status" value="1"/>
</dbReference>
<dbReference type="GO" id="GO:0010494">
    <property type="term" value="C:cytoplasmic stress granule"/>
    <property type="evidence" value="ECO:0007669"/>
    <property type="project" value="UniProtKB-SubCell"/>
</dbReference>
<keyword evidence="8" id="KW-0963">Cytoplasm</keyword>
<dbReference type="GO" id="GO:0006397">
    <property type="term" value="P:mRNA processing"/>
    <property type="evidence" value="ECO:0007669"/>
    <property type="project" value="UniProtKB-KW"/>
</dbReference>
<feature type="compositionally biased region" description="Basic and acidic residues" evidence="18">
    <location>
        <begin position="136"/>
        <end position="145"/>
    </location>
</feature>
<evidence type="ECO:0000256" key="1">
    <source>
        <dbReference type="ARBA" id="ARBA00004210"/>
    </source>
</evidence>
<evidence type="ECO:0000256" key="14">
    <source>
        <dbReference type="ARBA" id="ARBA00023161"/>
    </source>
</evidence>
<comment type="similarity">
    <text evidence="5">Belongs to the CASC3 family.</text>
</comment>
<protein>
    <recommendedName>
        <fullName evidence="6">Protein CASC3</fullName>
    </recommendedName>
</protein>
<feature type="region of interest" description="Disordered" evidence="18">
    <location>
        <begin position="724"/>
        <end position="753"/>
    </location>
</feature>
<feature type="region of interest" description="Disordered" evidence="18">
    <location>
        <begin position="1"/>
        <end position="169"/>
    </location>
</feature>
<evidence type="ECO:0000256" key="7">
    <source>
        <dbReference type="ARBA" id="ARBA00022448"/>
    </source>
</evidence>
<keyword evidence="11" id="KW-0509">mRNA transport</keyword>
<evidence type="ECO:0000256" key="9">
    <source>
        <dbReference type="ARBA" id="ARBA00022664"/>
    </source>
</evidence>
<keyword evidence="14" id="KW-0866">Nonsense-mediated mRNA decay</keyword>
<evidence type="ECO:0000256" key="2">
    <source>
        <dbReference type="ARBA" id="ARBA00004279"/>
    </source>
</evidence>
<dbReference type="AlphaFoldDB" id="A0A8J1UF85"/>
<dbReference type="GO" id="GO:0051028">
    <property type="term" value="P:mRNA transport"/>
    <property type="evidence" value="ECO:0007669"/>
    <property type="project" value="UniProtKB-KW"/>
</dbReference>
<dbReference type="GO" id="GO:0016607">
    <property type="term" value="C:nuclear speck"/>
    <property type="evidence" value="ECO:0007669"/>
    <property type="project" value="UniProtKB-SubCell"/>
</dbReference>
<feature type="compositionally biased region" description="Basic and acidic residues" evidence="18">
    <location>
        <begin position="329"/>
        <end position="359"/>
    </location>
</feature>
<evidence type="ECO:0000256" key="5">
    <source>
        <dbReference type="ARBA" id="ARBA00009548"/>
    </source>
</evidence>
<evidence type="ECO:0000313" key="20">
    <source>
        <dbReference type="Proteomes" id="UP000749559"/>
    </source>
</evidence>
<feature type="compositionally biased region" description="Polar residues" evidence="18">
    <location>
        <begin position="496"/>
        <end position="513"/>
    </location>
</feature>
<feature type="compositionally biased region" description="Acidic residues" evidence="18">
    <location>
        <begin position="44"/>
        <end position="101"/>
    </location>
</feature>
<keyword evidence="20" id="KW-1185">Reference proteome</keyword>
<dbReference type="PANTHER" id="PTHR13434:SF0">
    <property type="entry name" value="PROTEIN CASC3"/>
    <property type="match status" value="1"/>
</dbReference>
<evidence type="ECO:0000256" key="6">
    <source>
        <dbReference type="ARBA" id="ARBA00019964"/>
    </source>
</evidence>
<dbReference type="GO" id="GO:0005681">
    <property type="term" value="C:spliceosomal complex"/>
    <property type="evidence" value="ECO:0007669"/>
    <property type="project" value="UniProtKB-KW"/>
</dbReference>
<feature type="compositionally biased region" description="Polar residues" evidence="18">
    <location>
        <begin position="576"/>
        <end position="594"/>
    </location>
</feature>
<feature type="compositionally biased region" description="Polar residues" evidence="18">
    <location>
        <begin position="738"/>
        <end position="753"/>
    </location>
</feature>
<evidence type="ECO:0000256" key="18">
    <source>
        <dbReference type="SAM" id="MobiDB-lite"/>
    </source>
</evidence>
<evidence type="ECO:0000256" key="12">
    <source>
        <dbReference type="ARBA" id="ARBA00022845"/>
    </source>
</evidence>
<evidence type="ECO:0000256" key="4">
    <source>
        <dbReference type="ARBA" id="ARBA00004556"/>
    </source>
</evidence>
<dbReference type="EMBL" id="CAIIXF020000007">
    <property type="protein sequence ID" value="CAH1788892.1"/>
    <property type="molecule type" value="Genomic_DNA"/>
</dbReference>
<dbReference type="GO" id="GO:0030425">
    <property type="term" value="C:dendrite"/>
    <property type="evidence" value="ECO:0007669"/>
    <property type="project" value="UniProtKB-SubCell"/>
</dbReference>
<evidence type="ECO:0000313" key="19">
    <source>
        <dbReference type="EMBL" id="CAH1788892.1"/>
    </source>
</evidence>
<dbReference type="Pfam" id="PF09405">
    <property type="entry name" value="Btz"/>
    <property type="match status" value="1"/>
</dbReference>
<reference evidence="19" key="1">
    <citation type="submission" date="2022-03" db="EMBL/GenBank/DDBJ databases">
        <authorList>
            <person name="Martin C."/>
        </authorList>
    </citation>
    <scope>NUCLEOTIDE SEQUENCE</scope>
</reference>
<evidence type="ECO:0000256" key="16">
    <source>
        <dbReference type="ARBA" id="ARBA00023242"/>
    </source>
</evidence>
<dbReference type="InterPro" id="IPR018545">
    <property type="entry name" value="Btz_dom"/>
</dbReference>
<keyword evidence="10" id="KW-0747">Spliceosome</keyword>
<feature type="region of interest" description="Disordered" evidence="18">
    <location>
        <begin position="806"/>
        <end position="891"/>
    </location>
</feature>
<evidence type="ECO:0000256" key="17">
    <source>
        <dbReference type="ARBA" id="ARBA00023273"/>
    </source>
</evidence>
<keyword evidence="9" id="KW-0507">mRNA processing</keyword>
<feature type="compositionally biased region" description="Polar residues" evidence="18">
    <location>
        <begin position="841"/>
        <end position="857"/>
    </location>
</feature>
<proteinExistence type="inferred from homology"/>
<keyword evidence="13" id="KW-0694">RNA-binding</keyword>
<dbReference type="GO" id="GO:0035145">
    <property type="term" value="C:exon-exon junction complex"/>
    <property type="evidence" value="ECO:0007669"/>
    <property type="project" value="InterPro"/>
</dbReference>
<feature type="region of interest" description="Disordered" evidence="18">
    <location>
        <begin position="198"/>
        <end position="618"/>
    </location>
</feature>
<feature type="compositionally biased region" description="Polar residues" evidence="18">
    <location>
        <begin position="300"/>
        <end position="316"/>
    </location>
</feature>
<dbReference type="GO" id="GO:0003729">
    <property type="term" value="F:mRNA binding"/>
    <property type="evidence" value="ECO:0007669"/>
    <property type="project" value="InterPro"/>
</dbReference>
<feature type="compositionally biased region" description="Basic and acidic residues" evidence="18">
    <location>
        <begin position="155"/>
        <end position="169"/>
    </location>
</feature>
<dbReference type="OrthoDB" id="657902at2759"/>
<dbReference type="GO" id="GO:0008380">
    <property type="term" value="P:RNA splicing"/>
    <property type="evidence" value="ECO:0007669"/>
    <property type="project" value="UniProtKB-KW"/>
</dbReference>
<evidence type="ECO:0000256" key="10">
    <source>
        <dbReference type="ARBA" id="ARBA00022728"/>
    </source>
</evidence>
<feature type="compositionally biased region" description="Polar residues" evidence="18">
    <location>
        <begin position="820"/>
        <end position="829"/>
    </location>
</feature>
<dbReference type="SMART" id="SM01044">
    <property type="entry name" value="Btz"/>
    <property type="match status" value="1"/>
</dbReference>
<evidence type="ECO:0000256" key="3">
    <source>
        <dbReference type="ARBA" id="ARBA00004324"/>
    </source>
</evidence>
<evidence type="ECO:0000256" key="13">
    <source>
        <dbReference type="ARBA" id="ARBA00022884"/>
    </source>
</evidence>
<keyword evidence="17" id="KW-0966">Cell projection</keyword>
<dbReference type="InterPro" id="IPR028544">
    <property type="entry name" value="CASC3"/>
</dbReference>
<evidence type="ECO:0000256" key="11">
    <source>
        <dbReference type="ARBA" id="ARBA00022816"/>
    </source>
</evidence>
<keyword evidence="15" id="KW-0508">mRNA splicing</keyword>
<feature type="compositionally biased region" description="Basic and acidic residues" evidence="18">
    <location>
        <begin position="858"/>
        <end position="880"/>
    </location>
</feature>
<evidence type="ECO:0000256" key="8">
    <source>
        <dbReference type="ARBA" id="ARBA00022490"/>
    </source>
</evidence>
<feature type="compositionally biased region" description="Basic and acidic residues" evidence="18">
    <location>
        <begin position="254"/>
        <end position="299"/>
    </location>
</feature>
<feature type="compositionally biased region" description="Low complexity" evidence="18">
    <location>
        <begin position="405"/>
        <end position="415"/>
    </location>
</feature>
<evidence type="ECO:0000256" key="15">
    <source>
        <dbReference type="ARBA" id="ARBA00023187"/>
    </source>
</evidence>
<dbReference type="GO" id="GO:0048471">
    <property type="term" value="C:perinuclear region of cytoplasm"/>
    <property type="evidence" value="ECO:0007669"/>
    <property type="project" value="UniProtKB-SubCell"/>
</dbReference>
<dbReference type="GO" id="GO:0000184">
    <property type="term" value="P:nuclear-transcribed mRNA catabolic process, nonsense-mediated decay"/>
    <property type="evidence" value="ECO:0007669"/>
    <property type="project" value="UniProtKB-KW"/>
</dbReference>
<dbReference type="Proteomes" id="UP000749559">
    <property type="component" value="Unassembled WGS sequence"/>
</dbReference>
<keyword evidence="12" id="KW-0810">Translation regulation</keyword>
<comment type="caution">
    <text evidence="19">The sequence shown here is derived from an EMBL/GenBank/DDBJ whole genome shotgun (WGS) entry which is preliminary data.</text>
</comment>
<feature type="compositionally biased region" description="Acidic residues" evidence="18">
    <location>
        <begin position="111"/>
        <end position="123"/>
    </location>
</feature>
<name>A0A8J1UF85_OWEFU</name>
<accession>A0A8J1UF85</accession>
<feature type="compositionally biased region" description="Basic residues" evidence="18">
    <location>
        <begin position="1"/>
        <end position="10"/>
    </location>
</feature>
<gene>
    <name evidence="19" type="ORF">OFUS_LOCUS14341</name>
</gene>
<feature type="compositionally biased region" description="Pro residues" evidence="18">
    <location>
        <begin position="595"/>
        <end position="604"/>
    </location>
</feature>
<dbReference type="GO" id="GO:0006417">
    <property type="term" value="P:regulation of translation"/>
    <property type="evidence" value="ECO:0007669"/>
    <property type="project" value="UniProtKB-KW"/>
</dbReference>
<keyword evidence="16" id="KW-0539">Nucleus</keyword>
<keyword evidence="7" id="KW-0813">Transport</keyword>